<evidence type="ECO:0000256" key="1">
    <source>
        <dbReference type="ARBA" id="ARBA00000677"/>
    </source>
</evidence>
<dbReference type="GO" id="GO:0009003">
    <property type="term" value="F:signal peptidase activity"/>
    <property type="evidence" value="ECO:0007669"/>
    <property type="project" value="UniProtKB-EC"/>
</dbReference>
<dbReference type="SUPFAM" id="SSF51306">
    <property type="entry name" value="LexA/Signal peptidase"/>
    <property type="match status" value="1"/>
</dbReference>
<evidence type="ECO:0000256" key="5">
    <source>
        <dbReference type="PIRSR" id="PIRSR600223-1"/>
    </source>
</evidence>
<keyword evidence="6" id="KW-1133">Transmembrane helix</keyword>
<evidence type="ECO:0000313" key="8">
    <source>
        <dbReference type="EMBL" id="OGC69347.1"/>
    </source>
</evidence>
<dbReference type="InterPro" id="IPR019758">
    <property type="entry name" value="Pept_S26A_signal_pept_1_CS"/>
</dbReference>
<keyword evidence="6" id="KW-0472">Membrane</keyword>
<dbReference type="PROSITE" id="PS00760">
    <property type="entry name" value="SPASE_I_2"/>
    <property type="match status" value="1"/>
</dbReference>
<keyword evidence="6" id="KW-0645">Protease</keyword>
<evidence type="ECO:0000313" key="9">
    <source>
        <dbReference type="Proteomes" id="UP000179113"/>
    </source>
</evidence>
<comment type="subcellular location">
    <subcellularLocation>
        <location evidence="6">Membrane</location>
        <topology evidence="6">Single-pass type II membrane protein</topology>
    </subcellularLocation>
</comment>
<comment type="caution">
    <text evidence="8">The sequence shown here is derived from an EMBL/GenBank/DDBJ whole genome shotgun (WGS) entry which is preliminary data.</text>
</comment>
<feature type="transmembrane region" description="Helical" evidence="6">
    <location>
        <begin position="7"/>
        <end position="29"/>
    </location>
</feature>
<feature type="domain" description="Peptidase S26" evidence="7">
    <location>
        <begin position="10"/>
        <end position="173"/>
    </location>
</feature>
<comment type="similarity">
    <text evidence="2 6">Belongs to the peptidase S26 family.</text>
</comment>
<dbReference type="InterPro" id="IPR000223">
    <property type="entry name" value="Pept_S26A_signal_pept_1"/>
</dbReference>
<reference evidence="8 9" key="1">
    <citation type="journal article" date="2016" name="Nat. Commun.">
        <title>Thousands of microbial genomes shed light on interconnected biogeochemical processes in an aquifer system.</title>
        <authorList>
            <person name="Anantharaman K."/>
            <person name="Brown C.T."/>
            <person name="Hug L.A."/>
            <person name="Sharon I."/>
            <person name="Castelle C.J."/>
            <person name="Probst A.J."/>
            <person name="Thomas B.C."/>
            <person name="Singh A."/>
            <person name="Wilkins M.J."/>
            <person name="Karaoz U."/>
            <person name="Brodie E.L."/>
            <person name="Williams K.H."/>
            <person name="Hubbard S.S."/>
            <person name="Banfield J.F."/>
        </authorList>
    </citation>
    <scope>NUCLEOTIDE SEQUENCE [LARGE SCALE GENOMIC DNA]</scope>
</reference>
<keyword evidence="4 6" id="KW-0378">Hydrolase</keyword>
<dbReference type="InterPro" id="IPR019757">
    <property type="entry name" value="Pept_S26A_signal_pept_1_Lys-AS"/>
</dbReference>
<dbReference type="Gene3D" id="2.10.109.10">
    <property type="entry name" value="Umud Fragment, subunit A"/>
    <property type="match status" value="1"/>
</dbReference>
<dbReference type="EMBL" id="MEWA01000022">
    <property type="protein sequence ID" value="OGC69347.1"/>
    <property type="molecule type" value="Genomic_DNA"/>
</dbReference>
<evidence type="ECO:0000256" key="6">
    <source>
        <dbReference type="RuleBase" id="RU362042"/>
    </source>
</evidence>
<dbReference type="PANTHER" id="PTHR43390">
    <property type="entry name" value="SIGNAL PEPTIDASE I"/>
    <property type="match status" value="1"/>
</dbReference>
<proteinExistence type="inferred from homology"/>
<accession>A0A1F4WIV3</accession>
<dbReference type="CDD" id="cd06530">
    <property type="entry name" value="S26_SPase_I"/>
    <property type="match status" value="1"/>
</dbReference>
<dbReference type="NCBIfam" id="TIGR02227">
    <property type="entry name" value="sigpep_I_bact"/>
    <property type="match status" value="1"/>
</dbReference>
<evidence type="ECO:0000259" key="7">
    <source>
        <dbReference type="Pfam" id="PF10502"/>
    </source>
</evidence>
<dbReference type="GO" id="GO:0006465">
    <property type="term" value="P:signal peptide processing"/>
    <property type="evidence" value="ECO:0007669"/>
    <property type="project" value="InterPro"/>
</dbReference>
<dbReference type="GO" id="GO:0004252">
    <property type="term" value="F:serine-type endopeptidase activity"/>
    <property type="evidence" value="ECO:0007669"/>
    <property type="project" value="InterPro"/>
</dbReference>
<dbReference type="Proteomes" id="UP000179113">
    <property type="component" value="Unassembled WGS sequence"/>
</dbReference>
<dbReference type="InterPro" id="IPR036286">
    <property type="entry name" value="LexA/Signal_pep-like_sf"/>
</dbReference>
<feature type="active site" evidence="5">
    <location>
        <position position="39"/>
    </location>
</feature>
<keyword evidence="6" id="KW-0812">Transmembrane</keyword>
<dbReference type="EC" id="3.4.21.89" evidence="3 6"/>
<gene>
    <name evidence="8" type="ORF">A2415_04395</name>
</gene>
<name>A0A1F4WIV3_UNCKA</name>
<dbReference type="PRINTS" id="PR00727">
    <property type="entry name" value="LEADERPTASE"/>
</dbReference>
<comment type="catalytic activity">
    <reaction evidence="1 6">
        <text>Cleavage of hydrophobic, N-terminal signal or leader sequences from secreted and periplasmic proteins.</text>
        <dbReference type="EC" id="3.4.21.89"/>
    </reaction>
</comment>
<evidence type="ECO:0000256" key="2">
    <source>
        <dbReference type="ARBA" id="ARBA00009370"/>
    </source>
</evidence>
<dbReference type="Pfam" id="PF10502">
    <property type="entry name" value="Peptidase_S26"/>
    <property type="match status" value="1"/>
</dbReference>
<protein>
    <recommendedName>
        <fullName evidence="3 6">Signal peptidase I</fullName>
        <ecNumber evidence="3 6">3.4.21.89</ecNumber>
    </recommendedName>
</protein>
<dbReference type="PANTHER" id="PTHR43390:SF1">
    <property type="entry name" value="CHLOROPLAST PROCESSING PEPTIDASE"/>
    <property type="match status" value="1"/>
</dbReference>
<feature type="active site" evidence="5">
    <location>
        <position position="82"/>
    </location>
</feature>
<sequence>MNSFKHILYELIETLVLSAVVIYLIYSLIASIEVVSGSSMEPNFHTGERILIDKISDNYKPFERGEIVVLTPPGEDGKHFIKRIIGLPGDIIKIVDCHVYISNGTDRFKLIEPYLSPLLCTNGGIAIKEGRSLRIDDGEYLVLGDNRPSSVDSRFFGFIEKKDIIGRVIFRFWPVDKIGFVK</sequence>
<dbReference type="InterPro" id="IPR019533">
    <property type="entry name" value="Peptidase_S26"/>
</dbReference>
<dbReference type="GO" id="GO:0016020">
    <property type="term" value="C:membrane"/>
    <property type="evidence" value="ECO:0007669"/>
    <property type="project" value="UniProtKB-SubCell"/>
</dbReference>
<dbReference type="PROSITE" id="PS00761">
    <property type="entry name" value="SPASE_I_3"/>
    <property type="match status" value="1"/>
</dbReference>
<dbReference type="AlphaFoldDB" id="A0A1F4WIV3"/>
<evidence type="ECO:0000256" key="3">
    <source>
        <dbReference type="ARBA" id="ARBA00013208"/>
    </source>
</evidence>
<evidence type="ECO:0000256" key="4">
    <source>
        <dbReference type="ARBA" id="ARBA00022801"/>
    </source>
</evidence>
<organism evidence="8 9">
    <name type="scientific">candidate division WWE3 bacterium RIFOXYC1_FULL_39_7</name>
    <dbReference type="NCBI Taxonomy" id="1802643"/>
    <lineage>
        <taxon>Bacteria</taxon>
        <taxon>Katanobacteria</taxon>
    </lineage>
</organism>